<keyword evidence="3" id="KW-0863">Zinc-finger</keyword>
<dbReference type="OrthoDB" id="6619611at2759"/>
<dbReference type="EMBL" id="CAJNOO010000066">
    <property type="protein sequence ID" value="CAF0781291.1"/>
    <property type="molecule type" value="Genomic_DNA"/>
</dbReference>
<dbReference type="PANTHER" id="PTHR46481:SF10">
    <property type="entry name" value="ZINC FINGER BED DOMAIN-CONTAINING PROTEIN 39"/>
    <property type="match status" value="1"/>
</dbReference>
<dbReference type="EMBL" id="CAJOAX010004425">
    <property type="protein sequence ID" value="CAF3905493.1"/>
    <property type="molecule type" value="Genomic_DNA"/>
</dbReference>
<dbReference type="Proteomes" id="UP000663882">
    <property type="component" value="Unassembled WGS sequence"/>
</dbReference>
<accession>A0A813RH06</accession>
<evidence type="ECO:0000313" key="7">
    <source>
        <dbReference type="EMBL" id="CAF3752775.1"/>
    </source>
</evidence>
<evidence type="ECO:0000256" key="5">
    <source>
        <dbReference type="ARBA" id="ARBA00023242"/>
    </source>
</evidence>
<comment type="caution">
    <text evidence="6">The sequence shown here is derived from an EMBL/GenBank/DDBJ whole genome shotgun (WGS) entry which is preliminary data.</text>
</comment>
<comment type="subcellular location">
    <subcellularLocation>
        <location evidence="1">Nucleus</location>
    </subcellularLocation>
</comment>
<dbReference type="InterPro" id="IPR012337">
    <property type="entry name" value="RNaseH-like_sf"/>
</dbReference>
<sequence>MISAVSNSQDLDTSFSRSSTNVNILKTTNESLTFNLRRHLVIQHQIYIGINANFDRKKKKTSENCSVAIITKERREEIDRSFLNCIVRGGLSYNHFSHPWYEELFDILEPGYKAPDRRTFQKRIEHQYHTYINELKRLLPKDRPIAFTTDNRKISKNLNEYIGYELNRFGLKDCLHASITTDNANEMKAATAFDEFGPHFPCIAHIFNLIINHGLCIWKEPNENRYSFKPYHKNKVVEDDEDELVEAEQIPDDIKLDNNKQLNQSDNITISSDIGIPSPVLPTTDLQEDEFISDDDEEESNDIPSVLSSSIDNINKQILEIQHKTHHLVIRTRKLVGIMRSVVIDQYVRNHENSPKNGFILDVQIRWNSTFFMLQRVIHHQLVVRSVFIYKFPTITAVQKSLFANAYLDYDQWNLMQALHDVLALFEMATRSLAGKHYVTLALAYTTINIIRFGLQSKENDSSYLALLKKSILAQSELHFDIEMTKIQKELMIIYIS</sequence>
<dbReference type="GO" id="GO:0005634">
    <property type="term" value="C:nucleus"/>
    <property type="evidence" value="ECO:0007669"/>
    <property type="project" value="UniProtKB-SubCell"/>
</dbReference>
<evidence type="ECO:0000313" key="6">
    <source>
        <dbReference type="EMBL" id="CAF0781291.1"/>
    </source>
</evidence>
<evidence type="ECO:0000256" key="3">
    <source>
        <dbReference type="ARBA" id="ARBA00022771"/>
    </source>
</evidence>
<protein>
    <submittedName>
        <fullName evidence="6">Uncharacterized protein</fullName>
    </submittedName>
</protein>
<dbReference type="PANTHER" id="PTHR46481">
    <property type="entry name" value="ZINC FINGER BED DOMAIN-CONTAINING PROTEIN 4"/>
    <property type="match status" value="1"/>
</dbReference>
<dbReference type="AlphaFoldDB" id="A0A813RH06"/>
<evidence type="ECO:0000313" key="8">
    <source>
        <dbReference type="EMBL" id="CAF3905493.1"/>
    </source>
</evidence>
<evidence type="ECO:0000256" key="1">
    <source>
        <dbReference type="ARBA" id="ARBA00004123"/>
    </source>
</evidence>
<keyword evidence="5" id="KW-0539">Nucleus</keyword>
<keyword evidence="4" id="KW-0862">Zinc</keyword>
<evidence type="ECO:0000256" key="2">
    <source>
        <dbReference type="ARBA" id="ARBA00022723"/>
    </source>
</evidence>
<dbReference type="Proteomes" id="UP000663823">
    <property type="component" value="Unassembled WGS sequence"/>
</dbReference>
<dbReference type="EMBL" id="CAJOBE010001538">
    <property type="protein sequence ID" value="CAF3752775.1"/>
    <property type="molecule type" value="Genomic_DNA"/>
</dbReference>
<dbReference type="SUPFAM" id="SSF53098">
    <property type="entry name" value="Ribonuclease H-like"/>
    <property type="match status" value="1"/>
</dbReference>
<evidence type="ECO:0000256" key="4">
    <source>
        <dbReference type="ARBA" id="ARBA00022833"/>
    </source>
</evidence>
<organism evidence="6 9">
    <name type="scientific">Rotaria sordida</name>
    <dbReference type="NCBI Taxonomy" id="392033"/>
    <lineage>
        <taxon>Eukaryota</taxon>
        <taxon>Metazoa</taxon>
        <taxon>Spiralia</taxon>
        <taxon>Gnathifera</taxon>
        <taxon>Rotifera</taxon>
        <taxon>Eurotatoria</taxon>
        <taxon>Bdelloidea</taxon>
        <taxon>Philodinida</taxon>
        <taxon>Philodinidae</taxon>
        <taxon>Rotaria</taxon>
    </lineage>
</organism>
<dbReference type="InterPro" id="IPR052035">
    <property type="entry name" value="ZnF_BED_domain_contain"/>
</dbReference>
<gene>
    <name evidence="7" type="ORF">FNK824_LOCUS12343</name>
    <name evidence="8" type="ORF">OTI717_LOCUS24015</name>
    <name evidence="6" type="ORF">RFH988_LOCUS2914</name>
</gene>
<dbReference type="GO" id="GO:0008270">
    <property type="term" value="F:zinc ion binding"/>
    <property type="evidence" value="ECO:0007669"/>
    <property type="project" value="UniProtKB-KW"/>
</dbReference>
<proteinExistence type="predicted"/>
<evidence type="ECO:0000313" key="9">
    <source>
        <dbReference type="Proteomes" id="UP000663882"/>
    </source>
</evidence>
<dbReference type="Proteomes" id="UP000663874">
    <property type="component" value="Unassembled WGS sequence"/>
</dbReference>
<name>A0A813RH06_9BILA</name>
<reference evidence="6" key="1">
    <citation type="submission" date="2021-02" db="EMBL/GenBank/DDBJ databases">
        <authorList>
            <person name="Nowell W R."/>
        </authorList>
    </citation>
    <scope>NUCLEOTIDE SEQUENCE</scope>
</reference>
<keyword evidence="2" id="KW-0479">Metal-binding</keyword>